<protein>
    <submittedName>
        <fullName evidence="1">HAD-IIA family hydrolase</fullName>
    </submittedName>
</protein>
<evidence type="ECO:0000313" key="2">
    <source>
        <dbReference type="Proteomes" id="UP000442469"/>
    </source>
</evidence>
<dbReference type="EMBL" id="WNZZ01000014">
    <property type="protein sequence ID" value="MUG24328.1"/>
    <property type="molecule type" value="Genomic_DNA"/>
</dbReference>
<dbReference type="AlphaFoldDB" id="A0A6N8F0Z9"/>
<accession>A0A6N8F0Z9</accession>
<dbReference type="Pfam" id="PF13344">
    <property type="entry name" value="Hydrolase_6"/>
    <property type="match status" value="1"/>
</dbReference>
<dbReference type="GO" id="GO:0016791">
    <property type="term" value="F:phosphatase activity"/>
    <property type="evidence" value="ECO:0007669"/>
    <property type="project" value="TreeGrafter"/>
</dbReference>
<reference evidence="1 2" key="1">
    <citation type="submission" date="2019-11" db="EMBL/GenBank/DDBJ databases">
        <title>Draft genome sequences of five Paenibacillus species of dairy origin.</title>
        <authorList>
            <person name="Olajide A.M."/>
            <person name="Chen S."/>
            <person name="Lapointe G."/>
        </authorList>
    </citation>
    <scope>NUCLEOTIDE SEQUENCE [LARGE SCALE GENOMIC DNA]</scope>
    <source>
        <strain evidence="1 2">3CT49</strain>
    </source>
</reference>
<dbReference type="NCBIfam" id="TIGR01460">
    <property type="entry name" value="HAD-SF-IIA"/>
    <property type="match status" value="1"/>
</dbReference>
<sequence length="288" mass="31198">MPASVYRITGFFVLSAPKEAAHSLPDTLSFETYFFDLDGTIFLGDILLPGVQETLCHLRSLNKQVRFLSNTTIRTRGECRDRLLQLGLAAHEEEIVTAGFMSAAYFLESHGAVRVLVAGEKALRDELVSAGVETTDDPAKATHVLVGMDREFDYGKLHRAMKAVRNGAQLIAANPDPNCPVAGDLIPDTWSMVKAIEAASMGTVDEVIGKPSAYYAAKVLEWSGTSGDRCLMIGDRLDTDIVFGASHGMRTALVLTGVASLGDLEQFPVMPDYVWTTLDELLGQAGEI</sequence>
<dbReference type="SUPFAM" id="SSF56784">
    <property type="entry name" value="HAD-like"/>
    <property type="match status" value="1"/>
</dbReference>
<dbReference type="InterPro" id="IPR036412">
    <property type="entry name" value="HAD-like_sf"/>
</dbReference>
<organism evidence="1 2">
    <name type="scientific">Paenibacillus macerans</name>
    <name type="common">Bacillus macerans</name>
    <dbReference type="NCBI Taxonomy" id="44252"/>
    <lineage>
        <taxon>Bacteria</taxon>
        <taxon>Bacillati</taxon>
        <taxon>Bacillota</taxon>
        <taxon>Bacilli</taxon>
        <taxon>Bacillales</taxon>
        <taxon>Paenibacillaceae</taxon>
        <taxon>Paenibacillus</taxon>
    </lineage>
</organism>
<evidence type="ECO:0000313" key="1">
    <source>
        <dbReference type="EMBL" id="MUG24328.1"/>
    </source>
</evidence>
<dbReference type="Pfam" id="PF13242">
    <property type="entry name" value="Hydrolase_like"/>
    <property type="match status" value="1"/>
</dbReference>
<dbReference type="InterPro" id="IPR006357">
    <property type="entry name" value="HAD-SF_hydro_IIA"/>
</dbReference>
<dbReference type="Gene3D" id="3.40.50.1000">
    <property type="entry name" value="HAD superfamily/HAD-like"/>
    <property type="match status" value="2"/>
</dbReference>
<comment type="caution">
    <text evidence="1">The sequence shown here is derived from an EMBL/GenBank/DDBJ whole genome shotgun (WGS) entry which is preliminary data.</text>
</comment>
<gene>
    <name evidence="1" type="ORF">GNQ08_18270</name>
</gene>
<dbReference type="GO" id="GO:0005737">
    <property type="term" value="C:cytoplasm"/>
    <property type="evidence" value="ECO:0007669"/>
    <property type="project" value="TreeGrafter"/>
</dbReference>
<name>A0A6N8F0Z9_PAEMA</name>
<keyword evidence="1" id="KW-0378">Hydrolase</keyword>
<dbReference type="PANTHER" id="PTHR19288:SF46">
    <property type="entry name" value="HALOACID DEHALOGENASE-LIKE HYDROLASE DOMAIN-CONTAINING PROTEIN 2"/>
    <property type="match status" value="1"/>
</dbReference>
<dbReference type="Proteomes" id="UP000442469">
    <property type="component" value="Unassembled WGS sequence"/>
</dbReference>
<proteinExistence type="predicted"/>
<dbReference type="PANTHER" id="PTHR19288">
    <property type="entry name" value="4-NITROPHENYLPHOSPHATASE-RELATED"/>
    <property type="match status" value="1"/>
</dbReference>
<dbReference type="InterPro" id="IPR023214">
    <property type="entry name" value="HAD_sf"/>
</dbReference>